<dbReference type="Pfam" id="PF11138">
    <property type="entry name" value="DUF2911"/>
    <property type="match status" value="1"/>
</dbReference>
<dbReference type="OrthoDB" id="9808374at2"/>
<dbReference type="InterPro" id="IPR021314">
    <property type="entry name" value="DUF2911"/>
</dbReference>
<keyword evidence="3" id="KW-1185">Reference proteome</keyword>
<keyword evidence="1" id="KW-0732">Signal</keyword>
<evidence type="ECO:0000256" key="1">
    <source>
        <dbReference type="SAM" id="SignalP"/>
    </source>
</evidence>
<evidence type="ECO:0000313" key="3">
    <source>
        <dbReference type="Proteomes" id="UP000184041"/>
    </source>
</evidence>
<dbReference type="AlphaFoldDB" id="A0A1M5HX47"/>
<protein>
    <recommendedName>
        <fullName evidence="4">DUF2911 domain-containing protein</fullName>
    </recommendedName>
</protein>
<sequence>MTTNRLTIPAIIGCFALLVSVFHTSAMAQERGNEEARVSPNASVSQTIGTTEVTITYGRPGVKDREIFGGSLVPFGEVWRTGANESTTISFSDDVMVEGEELAAGTYSLYTIPGEDQWTFIFNTKISWGTEYEEGQDVLRVQTEPEKAEHTEQMMFHFEDVSEDSGTAVLRWDDVKVPFTIEV</sequence>
<feature type="chain" id="PRO_5012680198" description="DUF2911 domain-containing protein" evidence="1">
    <location>
        <begin position="29"/>
        <end position="183"/>
    </location>
</feature>
<name>A0A1M5HX47_9BACT</name>
<accession>A0A1M5HX47</accession>
<organism evidence="2 3">
    <name type="scientific">Fodinibius roseus</name>
    <dbReference type="NCBI Taxonomy" id="1194090"/>
    <lineage>
        <taxon>Bacteria</taxon>
        <taxon>Pseudomonadati</taxon>
        <taxon>Balneolota</taxon>
        <taxon>Balneolia</taxon>
        <taxon>Balneolales</taxon>
        <taxon>Balneolaceae</taxon>
        <taxon>Fodinibius</taxon>
    </lineage>
</organism>
<reference evidence="2 3" key="1">
    <citation type="submission" date="2016-11" db="EMBL/GenBank/DDBJ databases">
        <authorList>
            <person name="Jaros S."/>
            <person name="Januszkiewicz K."/>
            <person name="Wedrychowicz H."/>
        </authorList>
    </citation>
    <scope>NUCLEOTIDE SEQUENCE [LARGE SCALE GENOMIC DNA]</scope>
    <source>
        <strain evidence="2 3">DSM 21986</strain>
    </source>
</reference>
<gene>
    <name evidence="2" type="ORF">SAMN05443144_12154</name>
</gene>
<dbReference type="RefSeq" id="WP_073067151.1">
    <property type="nucleotide sequence ID" value="NZ_FQUS01000021.1"/>
</dbReference>
<evidence type="ECO:0008006" key="4">
    <source>
        <dbReference type="Google" id="ProtNLM"/>
    </source>
</evidence>
<feature type="signal peptide" evidence="1">
    <location>
        <begin position="1"/>
        <end position="28"/>
    </location>
</feature>
<dbReference type="EMBL" id="FQUS01000021">
    <property type="protein sequence ID" value="SHG20554.1"/>
    <property type="molecule type" value="Genomic_DNA"/>
</dbReference>
<evidence type="ECO:0000313" key="2">
    <source>
        <dbReference type="EMBL" id="SHG20554.1"/>
    </source>
</evidence>
<dbReference type="Proteomes" id="UP000184041">
    <property type="component" value="Unassembled WGS sequence"/>
</dbReference>
<dbReference type="STRING" id="1194090.SAMN05443144_12154"/>
<proteinExistence type="predicted"/>